<name>A0A0E9U9F8_ANGAN</name>
<reference evidence="1" key="2">
    <citation type="journal article" date="2015" name="Fish Shellfish Immunol.">
        <title>Early steps in the European eel (Anguilla anguilla)-Vibrio vulnificus interaction in the gills: Role of the RtxA13 toxin.</title>
        <authorList>
            <person name="Callol A."/>
            <person name="Pajuelo D."/>
            <person name="Ebbesson L."/>
            <person name="Teles M."/>
            <person name="MacKenzie S."/>
            <person name="Amaro C."/>
        </authorList>
    </citation>
    <scope>NUCLEOTIDE SEQUENCE</scope>
</reference>
<proteinExistence type="predicted"/>
<reference evidence="1" key="1">
    <citation type="submission" date="2014-11" db="EMBL/GenBank/DDBJ databases">
        <authorList>
            <person name="Amaro Gonzalez C."/>
        </authorList>
    </citation>
    <scope>NUCLEOTIDE SEQUENCE</scope>
</reference>
<evidence type="ECO:0000313" key="1">
    <source>
        <dbReference type="EMBL" id="JAH62471.1"/>
    </source>
</evidence>
<organism evidence="1">
    <name type="scientific">Anguilla anguilla</name>
    <name type="common">European freshwater eel</name>
    <name type="synonym">Muraena anguilla</name>
    <dbReference type="NCBI Taxonomy" id="7936"/>
    <lineage>
        <taxon>Eukaryota</taxon>
        <taxon>Metazoa</taxon>
        <taxon>Chordata</taxon>
        <taxon>Craniata</taxon>
        <taxon>Vertebrata</taxon>
        <taxon>Euteleostomi</taxon>
        <taxon>Actinopterygii</taxon>
        <taxon>Neopterygii</taxon>
        <taxon>Teleostei</taxon>
        <taxon>Anguilliformes</taxon>
        <taxon>Anguillidae</taxon>
        <taxon>Anguilla</taxon>
    </lineage>
</organism>
<protein>
    <submittedName>
        <fullName evidence="1">Uncharacterized protein</fullName>
    </submittedName>
</protein>
<dbReference type="AlphaFoldDB" id="A0A0E9U9F8"/>
<sequence length="61" mass="6957">MAFLFRVLSTLLFREIKCNVCAYWIHHPLLAFGISTFPLSLALFSTCNCVQPFAVNIFCDL</sequence>
<dbReference type="EMBL" id="GBXM01046106">
    <property type="protein sequence ID" value="JAH62471.1"/>
    <property type="molecule type" value="Transcribed_RNA"/>
</dbReference>
<accession>A0A0E9U9F8</accession>